<dbReference type="InterPro" id="IPR013087">
    <property type="entry name" value="Znf_C2H2_type"/>
</dbReference>
<organism evidence="3 4">
    <name type="scientific">Gigaspora margarita</name>
    <dbReference type="NCBI Taxonomy" id="4874"/>
    <lineage>
        <taxon>Eukaryota</taxon>
        <taxon>Fungi</taxon>
        <taxon>Fungi incertae sedis</taxon>
        <taxon>Mucoromycota</taxon>
        <taxon>Glomeromycotina</taxon>
        <taxon>Glomeromycetes</taxon>
        <taxon>Diversisporales</taxon>
        <taxon>Gigasporaceae</taxon>
        <taxon>Gigaspora</taxon>
    </lineage>
</organism>
<evidence type="ECO:0000313" key="3">
    <source>
        <dbReference type="EMBL" id="CAG8836581.1"/>
    </source>
</evidence>
<keyword evidence="1" id="KW-0479">Metal-binding</keyword>
<evidence type="ECO:0000256" key="1">
    <source>
        <dbReference type="PROSITE-ProRule" id="PRU00042"/>
    </source>
</evidence>
<protein>
    <submittedName>
        <fullName evidence="3">35560_t:CDS:1</fullName>
    </submittedName>
</protein>
<keyword evidence="1" id="KW-0863">Zinc-finger</keyword>
<proteinExistence type="predicted"/>
<dbReference type="PANTHER" id="PTHR46954">
    <property type="entry name" value="C2H2-TYPE DOMAIN-CONTAINING PROTEIN"/>
    <property type="match status" value="1"/>
</dbReference>
<feature type="non-terminal residue" evidence="3">
    <location>
        <position position="1"/>
    </location>
</feature>
<keyword evidence="4" id="KW-1185">Reference proteome</keyword>
<dbReference type="PROSITE" id="PS00028">
    <property type="entry name" value="ZINC_FINGER_C2H2_1"/>
    <property type="match status" value="1"/>
</dbReference>
<accession>A0ABN7WNW1</accession>
<evidence type="ECO:0000313" key="4">
    <source>
        <dbReference type="Proteomes" id="UP000789901"/>
    </source>
</evidence>
<dbReference type="PANTHER" id="PTHR46954:SF1">
    <property type="entry name" value="C2H2-TYPE DOMAIN-CONTAINING PROTEIN"/>
    <property type="match status" value="1"/>
</dbReference>
<dbReference type="PROSITE" id="PS50157">
    <property type="entry name" value="ZINC_FINGER_C2H2_2"/>
    <property type="match status" value="1"/>
</dbReference>
<reference evidence="3 4" key="1">
    <citation type="submission" date="2021-06" db="EMBL/GenBank/DDBJ databases">
        <authorList>
            <person name="Kallberg Y."/>
            <person name="Tangrot J."/>
            <person name="Rosling A."/>
        </authorList>
    </citation>
    <scope>NUCLEOTIDE SEQUENCE [LARGE SCALE GENOMIC DNA]</scope>
    <source>
        <strain evidence="3 4">120-4 pot B 10/14</strain>
    </source>
</reference>
<gene>
    <name evidence="3" type="ORF">GMARGA_LOCUS33102</name>
</gene>
<name>A0ABN7WNW1_GIGMA</name>
<comment type="caution">
    <text evidence="3">The sequence shown here is derived from an EMBL/GenBank/DDBJ whole genome shotgun (WGS) entry which is preliminary data.</text>
</comment>
<keyword evidence="1" id="KW-0862">Zinc</keyword>
<sequence length="484" mass="56074">IRNKYLLKSLTFNIDITTTLYEMQQYFATPKYDKKPIYKNPAMQYHYFTNAFGYYRMIKAENPLYPKKKSMYRSYRSMETSSTLIHETQSIFMAFITIVVDETVSKNAAVQKRSFIKKENAEKLIELQEIYEHYCLALVKGVKQFVVIFPYNFVVISQDNKAKVLLGIPAVSKTFQTIQTINKTVTLADHDFPIRTHQKLISFVYLAIDPLDSNDTLRKGQLFVPNITSAPVKPIWVLLVNRGPDENPRYLKNILRYIRMHAPGQSAYNPVEQAMCTLSGKLASITLPIDTFVTNQELANKNFRYAEETLCTLWSKDMIFRKNVMTQYVDDTLSPFQIENNEEDLDIRKCDDLTCCHLKRNEESAAFLAENNRFLPLVSKGRDGHFLNPVHILQYADLLKLLAYDAHCLSIPPEMYHCLCCTVCRKYFPTLKMITTHKKSEHMKQKKHKERKHTILSNSLDDFSLNLTSATPEISYCGSISDNE</sequence>
<feature type="domain" description="C2H2-type" evidence="2">
    <location>
        <begin position="416"/>
        <end position="447"/>
    </location>
</feature>
<dbReference type="EMBL" id="CAJVQB010053950">
    <property type="protein sequence ID" value="CAG8836581.1"/>
    <property type="molecule type" value="Genomic_DNA"/>
</dbReference>
<dbReference type="Proteomes" id="UP000789901">
    <property type="component" value="Unassembled WGS sequence"/>
</dbReference>
<evidence type="ECO:0000259" key="2">
    <source>
        <dbReference type="PROSITE" id="PS50157"/>
    </source>
</evidence>